<evidence type="ECO:0000313" key="2">
    <source>
        <dbReference type="Proteomes" id="UP000828941"/>
    </source>
</evidence>
<comment type="caution">
    <text evidence="1">The sequence shown here is derived from an EMBL/GenBank/DDBJ whole genome shotgun (WGS) entry which is preliminary data.</text>
</comment>
<keyword evidence="2" id="KW-1185">Reference proteome</keyword>
<sequence>MAFLQPSVIQSKIEIINGKIFKNFDPYSFVSPSAYDTAWLAMIPDPEKPSQPMFKICLDWVLNNQHGEGFWGECDAFGKPTIESLLATLASMIALKKWNSGDWMIEIGLAFIEANSGKLLKNMKDYCPPCWFAIMFPAMVELAETVGLRIVFPGTVETVSYICSCRNIILQKEKLVGKQCYPPLLSYLEALPPSYAVSEEDISTNLSDDGSLFQCPSATAKAFMATKKPECLAYLQSLIHRCPNGVPQSYPMDEDLIKLSMVNHLQRLGLAEKFKEEIKEIMEKIYRNYIKEVSWVKPTNMIEPQLQKDALAFQLLRMHGYEISPLSLCWFLHLQEIRAHVEKDYECFTLAILNIYRASNLMFYGEYELEEARSFSRILLEKTTQAGQWNHNEFSRLHKLVN</sequence>
<organism evidence="1 2">
    <name type="scientific">Bauhinia variegata</name>
    <name type="common">Purple orchid tree</name>
    <name type="synonym">Phanera variegata</name>
    <dbReference type="NCBI Taxonomy" id="167791"/>
    <lineage>
        <taxon>Eukaryota</taxon>
        <taxon>Viridiplantae</taxon>
        <taxon>Streptophyta</taxon>
        <taxon>Embryophyta</taxon>
        <taxon>Tracheophyta</taxon>
        <taxon>Spermatophyta</taxon>
        <taxon>Magnoliopsida</taxon>
        <taxon>eudicotyledons</taxon>
        <taxon>Gunneridae</taxon>
        <taxon>Pentapetalae</taxon>
        <taxon>rosids</taxon>
        <taxon>fabids</taxon>
        <taxon>Fabales</taxon>
        <taxon>Fabaceae</taxon>
        <taxon>Cercidoideae</taxon>
        <taxon>Cercideae</taxon>
        <taxon>Bauhiniinae</taxon>
        <taxon>Bauhinia</taxon>
    </lineage>
</organism>
<dbReference type="EMBL" id="CM039439">
    <property type="protein sequence ID" value="KAI4296667.1"/>
    <property type="molecule type" value="Genomic_DNA"/>
</dbReference>
<proteinExistence type="predicted"/>
<dbReference type="Proteomes" id="UP000828941">
    <property type="component" value="Chromosome 14"/>
</dbReference>
<reference evidence="1 2" key="1">
    <citation type="journal article" date="2022" name="DNA Res.">
        <title>Chromosomal-level genome assembly of the orchid tree Bauhinia variegata (Leguminosae; Cercidoideae) supports the allotetraploid origin hypothesis of Bauhinia.</title>
        <authorList>
            <person name="Zhong Y."/>
            <person name="Chen Y."/>
            <person name="Zheng D."/>
            <person name="Pang J."/>
            <person name="Liu Y."/>
            <person name="Luo S."/>
            <person name="Meng S."/>
            <person name="Qian L."/>
            <person name="Wei D."/>
            <person name="Dai S."/>
            <person name="Zhou R."/>
        </authorList>
    </citation>
    <scope>NUCLEOTIDE SEQUENCE [LARGE SCALE GENOMIC DNA]</scope>
    <source>
        <strain evidence="1">BV-YZ2020</strain>
    </source>
</reference>
<protein>
    <submittedName>
        <fullName evidence="1">Uncharacterized protein</fullName>
    </submittedName>
</protein>
<name>A0ACB9KIC7_BAUVA</name>
<gene>
    <name evidence="1" type="ORF">L6164_036608</name>
</gene>
<evidence type="ECO:0000313" key="1">
    <source>
        <dbReference type="EMBL" id="KAI4296667.1"/>
    </source>
</evidence>
<accession>A0ACB9KIC7</accession>